<organism evidence="8 9">
    <name type="scientific">Candidatus Desantisbacteria bacterium CG2_30_40_21</name>
    <dbReference type="NCBI Taxonomy" id="1817895"/>
    <lineage>
        <taxon>Bacteria</taxon>
        <taxon>Candidatus Desantisiibacteriota</taxon>
    </lineage>
</organism>
<dbReference type="Gene3D" id="3.30.1490.110">
    <property type="match status" value="1"/>
</dbReference>
<dbReference type="Pfam" id="PF02491">
    <property type="entry name" value="SHS2_FTSA"/>
    <property type="match status" value="1"/>
</dbReference>
<comment type="function">
    <text evidence="5 6">Cell division protein that is involved in the assembly of the Z ring. May serve as a membrane anchor for the Z ring.</text>
</comment>
<dbReference type="STRING" id="1817895.AUJ95_05385"/>
<feature type="domain" description="SHS2" evidence="7">
    <location>
        <begin position="7"/>
        <end position="193"/>
    </location>
</feature>
<dbReference type="InterPro" id="IPR050696">
    <property type="entry name" value="FtsA/MreB"/>
</dbReference>
<dbReference type="InterPro" id="IPR020823">
    <property type="entry name" value="Cell_div_FtsA"/>
</dbReference>
<comment type="subcellular location">
    <subcellularLocation>
        <location evidence="5">Cell membrane</location>
        <topology evidence="5">Peripheral membrane protein</topology>
        <orientation evidence="5">Cytoplasmic side</orientation>
    </subcellularLocation>
    <text evidence="5">Localizes to the Z ring in an FtsZ-dependent manner. Targeted to the membrane through a conserved C-terminal amphipathic helix.</text>
</comment>
<sequence length="409" mass="43496">MSKGETIVGLDIGTTKICAIIGEMDEDRMEIIGVGTAPSHGLKKGVVVNIDSTIKSVENAISEAELMAGVEVSSVYAGIAGSHIKGINSHGVIAISRGREVTSADMERVIDAAKAVSIPLDREIIHVLPQQFIIDGQDGIKEPIGMSGTRLEVEIHIVTGAVTSAQNIVKCVNRSGLEVDDLVLEPLAASYAVLTEDEKDLGVVLVDIGGGTTDIGIFIDGSIWHTSVLSIGGDNVTKDISVGLRTPVVDAEKIKINYGCATPSLVKDDEMIEIPSVGERRSKTLPRQVLSEIIEPRMEEIFSLINQEIRMTGYENIIASGIVLTGGAAMLKGSAELAEKIFDLPVRIGAPKGVAGLVDVINSPVYATGVGLVLYGMKNRLDGKKTRSVGGNVFKKVSDKMKDWFSDFF</sequence>
<dbReference type="SUPFAM" id="SSF53067">
    <property type="entry name" value="Actin-like ATPase domain"/>
    <property type="match status" value="2"/>
</dbReference>
<dbReference type="InterPro" id="IPR043129">
    <property type="entry name" value="ATPase_NBD"/>
</dbReference>
<dbReference type="AlphaFoldDB" id="A0A1J5E8G5"/>
<evidence type="ECO:0000256" key="5">
    <source>
        <dbReference type="HAMAP-Rule" id="MF_02033"/>
    </source>
</evidence>
<accession>A0A1J5E8G5</accession>
<comment type="subunit">
    <text evidence="5">Self-interacts. Interacts with FtsZ.</text>
</comment>
<dbReference type="PANTHER" id="PTHR32432:SF4">
    <property type="entry name" value="CELL DIVISION PROTEIN FTSA"/>
    <property type="match status" value="1"/>
</dbReference>
<dbReference type="PANTHER" id="PTHR32432">
    <property type="entry name" value="CELL DIVISION PROTEIN FTSA-RELATED"/>
    <property type="match status" value="1"/>
</dbReference>
<keyword evidence="4 5" id="KW-0131">Cell cycle</keyword>
<evidence type="ECO:0000259" key="7">
    <source>
        <dbReference type="SMART" id="SM00842"/>
    </source>
</evidence>
<dbReference type="Gene3D" id="3.30.420.40">
    <property type="match status" value="2"/>
</dbReference>
<evidence type="ECO:0000256" key="4">
    <source>
        <dbReference type="ARBA" id="ARBA00023306"/>
    </source>
</evidence>
<dbReference type="SMART" id="SM00842">
    <property type="entry name" value="FtsA"/>
    <property type="match status" value="1"/>
</dbReference>
<protein>
    <recommendedName>
        <fullName evidence="5 6">Cell division protein FtsA</fullName>
    </recommendedName>
</protein>
<dbReference type="InterPro" id="IPR003494">
    <property type="entry name" value="SHS2_FtsA"/>
</dbReference>
<keyword evidence="3 5" id="KW-0472">Membrane</keyword>
<reference evidence="8 9" key="1">
    <citation type="journal article" date="2016" name="Environ. Microbiol.">
        <title>Genomic resolution of a cold subsurface aquifer community provides metabolic insights for novel microbes adapted to high CO concentrations.</title>
        <authorList>
            <person name="Probst A.J."/>
            <person name="Castelle C.J."/>
            <person name="Singh A."/>
            <person name="Brown C.T."/>
            <person name="Anantharaman K."/>
            <person name="Sharon I."/>
            <person name="Hug L.A."/>
            <person name="Burstein D."/>
            <person name="Emerson J.B."/>
            <person name="Thomas B.C."/>
            <person name="Banfield J.F."/>
        </authorList>
    </citation>
    <scope>NUCLEOTIDE SEQUENCE [LARGE SCALE GENOMIC DNA]</scope>
    <source>
        <strain evidence="8">CG2_30_40_21</strain>
    </source>
</reference>
<proteinExistence type="inferred from homology"/>
<evidence type="ECO:0000313" key="9">
    <source>
        <dbReference type="Proteomes" id="UP000183085"/>
    </source>
</evidence>
<dbReference type="GO" id="GO:0009898">
    <property type="term" value="C:cytoplasmic side of plasma membrane"/>
    <property type="evidence" value="ECO:0007669"/>
    <property type="project" value="UniProtKB-UniRule"/>
</dbReference>
<dbReference type="Proteomes" id="UP000183085">
    <property type="component" value="Unassembled WGS sequence"/>
</dbReference>
<dbReference type="NCBIfam" id="NF007009">
    <property type="entry name" value="PRK09472.1"/>
    <property type="match status" value="1"/>
</dbReference>
<name>A0A1J5E8G5_9BACT</name>
<dbReference type="EMBL" id="MNYI01000143">
    <property type="protein sequence ID" value="OIP39598.1"/>
    <property type="molecule type" value="Genomic_DNA"/>
</dbReference>
<keyword evidence="2 5" id="KW-0132">Cell division</keyword>
<gene>
    <name evidence="5" type="primary">ftsA</name>
    <name evidence="8" type="ORF">AUJ95_05385</name>
</gene>
<dbReference type="CDD" id="cd24048">
    <property type="entry name" value="ASKHA_NBD_FtsA"/>
    <property type="match status" value="1"/>
</dbReference>
<comment type="caution">
    <text evidence="8">The sequence shown here is derived from an EMBL/GenBank/DDBJ whole genome shotgun (WGS) entry which is preliminary data.</text>
</comment>
<evidence type="ECO:0000256" key="2">
    <source>
        <dbReference type="ARBA" id="ARBA00022618"/>
    </source>
</evidence>
<dbReference type="PIRSF" id="PIRSF003101">
    <property type="entry name" value="FtsA"/>
    <property type="match status" value="1"/>
</dbReference>
<evidence type="ECO:0000313" key="8">
    <source>
        <dbReference type="EMBL" id="OIP39598.1"/>
    </source>
</evidence>
<dbReference type="HAMAP" id="MF_02033">
    <property type="entry name" value="FtsA"/>
    <property type="match status" value="1"/>
</dbReference>
<dbReference type="NCBIfam" id="TIGR01174">
    <property type="entry name" value="ftsA"/>
    <property type="match status" value="1"/>
</dbReference>
<evidence type="ECO:0000256" key="1">
    <source>
        <dbReference type="ARBA" id="ARBA00022475"/>
    </source>
</evidence>
<dbReference type="Pfam" id="PF14450">
    <property type="entry name" value="FtsA"/>
    <property type="match status" value="2"/>
</dbReference>
<dbReference type="GO" id="GO:0043093">
    <property type="term" value="P:FtsZ-dependent cytokinesis"/>
    <property type="evidence" value="ECO:0007669"/>
    <property type="project" value="UniProtKB-UniRule"/>
</dbReference>
<keyword evidence="1 5" id="KW-1003">Cell membrane</keyword>
<evidence type="ECO:0000256" key="3">
    <source>
        <dbReference type="ARBA" id="ARBA00023136"/>
    </source>
</evidence>
<comment type="similarity">
    <text evidence="5 6">Belongs to the FtsA/MreB family.</text>
</comment>
<evidence type="ECO:0000256" key="6">
    <source>
        <dbReference type="PIRNR" id="PIRNR003101"/>
    </source>
</evidence>
<dbReference type="GO" id="GO:0032153">
    <property type="term" value="C:cell division site"/>
    <property type="evidence" value="ECO:0007669"/>
    <property type="project" value="UniProtKB-UniRule"/>
</dbReference>